<evidence type="ECO:0000256" key="1">
    <source>
        <dbReference type="ARBA" id="ARBA00004141"/>
    </source>
</evidence>
<keyword evidence="6 11" id="KW-1133">Transmembrane helix</keyword>
<feature type="transmembrane region" description="Helical" evidence="11">
    <location>
        <begin position="152"/>
        <end position="174"/>
    </location>
</feature>
<protein>
    <submittedName>
        <fullName evidence="13">Unannotated protein</fullName>
    </submittedName>
</protein>
<feature type="transmembrane region" description="Helical" evidence="11">
    <location>
        <begin position="38"/>
        <end position="57"/>
    </location>
</feature>
<feature type="transmembrane region" description="Helical" evidence="11">
    <location>
        <begin position="12"/>
        <end position="32"/>
    </location>
</feature>
<dbReference type="PROSITE" id="PS00379">
    <property type="entry name" value="CDP_ALCOHOL_P_TRANSF"/>
    <property type="match status" value="1"/>
</dbReference>
<keyword evidence="3" id="KW-0444">Lipid biosynthesis</keyword>
<dbReference type="AlphaFoldDB" id="A0A6J6MFC2"/>
<keyword evidence="7" id="KW-0443">Lipid metabolism</keyword>
<evidence type="ECO:0000313" key="13">
    <source>
        <dbReference type="EMBL" id="CAB4671554.1"/>
    </source>
</evidence>
<dbReference type="EMBL" id="CAEZSE010000134">
    <property type="protein sequence ID" value="CAB4538970.1"/>
    <property type="molecule type" value="Genomic_DNA"/>
</dbReference>
<organism evidence="13">
    <name type="scientific">freshwater metagenome</name>
    <dbReference type="NCBI Taxonomy" id="449393"/>
    <lineage>
        <taxon>unclassified sequences</taxon>
        <taxon>metagenomes</taxon>
        <taxon>ecological metagenomes</taxon>
    </lineage>
</organism>
<sequence length="188" mass="20371">MPVDPNALATWANAVTVSRILVSPLLFTVVSLDNTGSWLAAWLWFALCVSDVLDGYLARRHGATKSGAFLDPLADKVLVLGAMFTLVNRGMFSIWPVVIIAIREVIVSVYRVVVGAKGVSVPASRIAKVKTLSQQVSVGFALAPFSARDMTYAWKITLWLAVVLTIISGAQYAVRAIKPGMILRRVTK</sequence>
<dbReference type="InterPro" id="IPR043130">
    <property type="entry name" value="CDP-OH_PTrfase_TM_dom"/>
</dbReference>
<keyword evidence="5 11" id="KW-0812">Transmembrane</keyword>
<dbReference type="GO" id="GO:0016020">
    <property type="term" value="C:membrane"/>
    <property type="evidence" value="ECO:0007669"/>
    <property type="project" value="UniProtKB-SubCell"/>
</dbReference>
<reference evidence="13" key="1">
    <citation type="submission" date="2020-05" db="EMBL/GenBank/DDBJ databases">
        <authorList>
            <person name="Chiriac C."/>
            <person name="Salcher M."/>
            <person name="Ghai R."/>
            <person name="Kavagutti S V."/>
        </authorList>
    </citation>
    <scope>NUCLEOTIDE SEQUENCE</scope>
</reference>
<keyword evidence="8 11" id="KW-0472">Membrane</keyword>
<evidence type="ECO:0000256" key="9">
    <source>
        <dbReference type="ARBA" id="ARBA00023209"/>
    </source>
</evidence>
<evidence type="ECO:0000256" key="3">
    <source>
        <dbReference type="ARBA" id="ARBA00022516"/>
    </source>
</evidence>
<evidence type="ECO:0000256" key="4">
    <source>
        <dbReference type="ARBA" id="ARBA00022679"/>
    </source>
</evidence>
<dbReference type="NCBIfam" id="TIGR00560">
    <property type="entry name" value="pgsA"/>
    <property type="match status" value="1"/>
</dbReference>
<dbReference type="PANTHER" id="PTHR14269:SF11">
    <property type="entry name" value="CDP-DIACYLGLYCEROL--GLYCEROL-3-PHOSPHATE 3-PHOSPHATIDYLTRANSFERASE"/>
    <property type="match status" value="1"/>
</dbReference>
<evidence type="ECO:0000256" key="8">
    <source>
        <dbReference type="ARBA" id="ARBA00023136"/>
    </source>
</evidence>
<evidence type="ECO:0000256" key="5">
    <source>
        <dbReference type="ARBA" id="ARBA00022692"/>
    </source>
</evidence>
<dbReference type="InterPro" id="IPR000462">
    <property type="entry name" value="CDP-OH_P_trans"/>
</dbReference>
<keyword evidence="10" id="KW-1208">Phospholipid metabolism</keyword>
<dbReference type="EMBL" id="CAEZWU010000116">
    <property type="protein sequence ID" value="CAB4671554.1"/>
    <property type="molecule type" value="Genomic_DNA"/>
</dbReference>
<evidence type="ECO:0000256" key="6">
    <source>
        <dbReference type="ARBA" id="ARBA00022989"/>
    </source>
</evidence>
<comment type="similarity">
    <text evidence="2">Belongs to the CDP-alcohol phosphatidyltransferase class-I family.</text>
</comment>
<evidence type="ECO:0000313" key="12">
    <source>
        <dbReference type="EMBL" id="CAB4538970.1"/>
    </source>
</evidence>
<dbReference type="Gene3D" id="1.20.120.1760">
    <property type="match status" value="1"/>
</dbReference>
<keyword evidence="9" id="KW-0594">Phospholipid biosynthesis</keyword>
<accession>A0A6J6MFC2</accession>
<evidence type="ECO:0000256" key="7">
    <source>
        <dbReference type="ARBA" id="ARBA00023098"/>
    </source>
</evidence>
<evidence type="ECO:0000256" key="2">
    <source>
        <dbReference type="ARBA" id="ARBA00010441"/>
    </source>
</evidence>
<gene>
    <name evidence="12" type="ORF">UFOPK1353_00819</name>
    <name evidence="13" type="ORF">UFOPK2292_00835</name>
</gene>
<dbReference type="PIRSF" id="PIRSF000847">
    <property type="entry name" value="Phos_ph_gly_syn"/>
    <property type="match status" value="1"/>
</dbReference>
<dbReference type="InterPro" id="IPR050324">
    <property type="entry name" value="CDP-alcohol_PTase-I"/>
</dbReference>
<dbReference type="PANTHER" id="PTHR14269">
    <property type="entry name" value="CDP-DIACYLGLYCEROL--GLYCEROL-3-PHOSPHATE 3-PHOSPHATIDYLTRANSFERASE-RELATED"/>
    <property type="match status" value="1"/>
</dbReference>
<dbReference type="Pfam" id="PF01066">
    <property type="entry name" value="CDP-OH_P_transf"/>
    <property type="match status" value="1"/>
</dbReference>
<evidence type="ECO:0000256" key="11">
    <source>
        <dbReference type="SAM" id="Phobius"/>
    </source>
</evidence>
<proteinExistence type="inferred from homology"/>
<keyword evidence="4" id="KW-0808">Transferase</keyword>
<evidence type="ECO:0000256" key="10">
    <source>
        <dbReference type="ARBA" id="ARBA00023264"/>
    </source>
</evidence>
<dbReference type="InterPro" id="IPR048254">
    <property type="entry name" value="CDP_ALCOHOL_P_TRANSF_CS"/>
</dbReference>
<name>A0A6J6MFC2_9ZZZZ</name>
<comment type="subcellular location">
    <subcellularLocation>
        <location evidence="1">Membrane</location>
        <topology evidence="1">Multi-pass membrane protein</topology>
    </subcellularLocation>
</comment>
<dbReference type="GO" id="GO:0008444">
    <property type="term" value="F:CDP-diacylglycerol-glycerol-3-phosphate 3-phosphatidyltransferase activity"/>
    <property type="evidence" value="ECO:0007669"/>
    <property type="project" value="InterPro"/>
</dbReference>
<dbReference type="GO" id="GO:0046474">
    <property type="term" value="P:glycerophospholipid biosynthetic process"/>
    <property type="evidence" value="ECO:0007669"/>
    <property type="project" value="TreeGrafter"/>
</dbReference>
<dbReference type="InterPro" id="IPR004570">
    <property type="entry name" value="Phosphatidylglycerol_P_synth"/>
</dbReference>